<dbReference type="EMBL" id="JABWDY010032495">
    <property type="protein sequence ID" value="KAF5184144.1"/>
    <property type="molecule type" value="Genomic_DNA"/>
</dbReference>
<accession>A0A7J6VGA4</accession>
<name>A0A7J6VGA4_THATH</name>
<evidence type="ECO:0000313" key="2">
    <source>
        <dbReference type="Proteomes" id="UP000554482"/>
    </source>
</evidence>
<feature type="non-terminal residue" evidence="1">
    <location>
        <position position="84"/>
    </location>
</feature>
<organism evidence="1 2">
    <name type="scientific">Thalictrum thalictroides</name>
    <name type="common">Rue-anemone</name>
    <name type="synonym">Anemone thalictroides</name>
    <dbReference type="NCBI Taxonomy" id="46969"/>
    <lineage>
        <taxon>Eukaryota</taxon>
        <taxon>Viridiplantae</taxon>
        <taxon>Streptophyta</taxon>
        <taxon>Embryophyta</taxon>
        <taxon>Tracheophyta</taxon>
        <taxon>Spermatophyta</taxon>
        <taxon>Magnoliopsida</taxon>
        <taxon>Ranunculales</taxon>
        <taxon>Ranunculaceae</taxon>
        <taxon>Thalictroideae</taxon>
        <taxon>Thalictrum</taxon>
    </lineage>
</organism>
<protein>
    <submittedName>
        <fullName evidence="1">Uncharacterized protein</fullName>
    </submittedName>
</protein>
<gene>
    <name evidence="1" type="ORF">FRX31_026269</name>
</gene>
<proteinExistence type="predicted"/>
<sequence>MSQKTVNPIINSCIWKEKSRNKVYWEAGGAIKGYRKRCTLFDTLRDENYAGDYRLVNESSAGYYLDEYLFPDWKYAGQEQFPEK</sequence>
<reference evidence="1 2" key="1">
    <citation type="submission" date="2020-06" db="EMBL/GenBank/DDBJ databases">
        <title>Transcriptomic and genomic resources for Thalictrum thalictroides and T. hernandezii: Facilitating candidate gene discovery in an emerging model plant lineage.</title>
        <authorList>
            <person name="Arias T."/>
            <person name="Riano-Pachon D.M."/>
            <person name="Di Stilio V.S."/>
        </authorList>
    </citation>
    <scope>NUCLEOTIDE SEQUENCE [LARGE SCALE GENOMIC DNA]</scope>
    <source>
        <strain evidence="2">cv. WT478/WT964</strain>
        <tissue evidence="1">Leaves</tissue>
    </source>
</reference>
<keyword evidence="2" id="KW-1185">Reference proteome</keyword>
<comment type="caution">
    <text evidence="1">The sequence shown here is derived from an EMBL/GenBank/DDBJ whole genome shotgun (WGS) entry which is preliminary data.</text>
</comment>
<dbReference type="Proteomes" id="UP000554482">
    <property type="component" value="Unassembled WGS sequence"/>
</dbReference>
<dbReference type="AlphaFoldDB" id="A0A7J6VGA4"/>
<evidence type="ECO:0000313" key="1">
    <source>
        <dbReference type="EMBL" id="KAF5184144.1"/>
    </source>
</evidence>